<feature type="binding site" evidence="2">
    <location>
        <begin position="87"/>
        <end position="90"/>
    </location>
    <ligand>
        <name>substrate</name>
    </ligand>
</feature>
<dbReference type="GO" id="GO:0046872">
    <property type="term" value="F:metal ion binding"/>
    <property type="evidence" value="ECO:0007669"/>
    <property type="project" value="UniProtKB-KW"/>
</dbReference>
<dbReference type="GO" id="GO:0019177">
    <property type="term" value="F:dihydroneopterin triphosphate pyrophosphohydrolase activity"/>
    <property type="evidence" value="ECO:0007669"/>
    <property type="project" value="InterPro"/>
</dbReference>
<evidence type="ECO:0000259" key="4">
    <source>
        <dbReference type="PROSITE" id="PS51462"/>
    </source>
</evidence>
<comment type="cofactor">
    <cofactor evidence="3">
        <name>Mg(2+)</name>
        <dbReference type="ChEBI" id="CHEBI:18420"/>
    </cofactor>
    <text evidence="3">Binds 1 Mg(2+) ion per subunit.</text>
</comment>
<dbReference type="Pfam" id="PF00293">
    <property type="entry name" value="NUDIX"/>
    <property type="match status" value="1"/>
</dbReference>
<dbReference type="InterPro" id="IPR015797">
    <property type="entry name" value="NUDIX_hydrolase-like_dom_sf"/>
</dbReference>
<feature type="binding site" evidence="2">
    <location>
        <position position="48"/>
    </location>
    <ligand>
        <name>substrate</name>
    </ligand>
</feature>
<dbReference type="Gene3D" id="3.90.79.10">
    <property type="entry name" value="Nucleoside Triphosphate Pyrophosphohydrolase"/>
    <property type="match status" value="1"/>
</dbReference>
<keyword evidence="6" id="KW-1185">Reference proteome</keyword>
<feature type="binding site" evidence="3">
    <location>
        <position position="125"/>
    </location>
    <ligand>
        <name>Mg(2+)</name>
        <dbReference type="ChEBI" id="CHEBI:18420"/>
    </ligand>
</feature>
<keyword evidence="3" id="KW-0479">Metal-binding</keyword>
<evidence type="ECO:0000313" key="5">
    <source>
        <dbReference type="EMBL" id="SBT09771.1"/>
    </source>
</evidence>
<dbReference type="GO" id="GO:0046656">
    <property type="term" value="P:folic acid biosynthetic process"/>
    <property type="evidence" value="ECO:0007669"/>
    <property type="project" value="InterPro"/>
</dbReference>
<dbReference type="PANTHER" id="PTHR43736:SF1">
    <property type="entry name" value="DIHYDRONEOPTERIN TRIPHOSPHATE DIPHOSPHATASE"/>
    <property type="match status" value="1"/>
</dbReference>
<reference evidence="5 6" key="1">
    <citation type="submission" date="2016-06" db="EMBL/GenBank/DDBJ databases">
        <authorList>
            <person name="Kjaerup R.B."/>
            <person name="Dalgaard T.S."/>
            <person name="Juul-Madsen H.R."/>
        </authorList>
    </citation>
    <scope>NUCLEOTIDE SEQUENCE [LARGE SCALE GENOMIC DNA]</scope>
    <source>
        <strain evidence="5">2</strain>
    </source>
</reference>
<dbReference type="GO" id="GO:0008828">
    <property type="term" value="F:dATP diphosphatase activity"/>
    <property type="evidence" value="ECO:0007669"/>
    <property type="project" value="InterPro"/>
</dbReference>
<dbReference type="InterPro" id="IPR003564">
    <property type="entry name" value="DHNTPase"/>
</dbReference>
<dbReference type="PROSITE" id="PS51462">
    <property type="entry name" value="NUDIX"/>
    <property type="match status" value="1"/>
</dbReference>
<evidence type="ECO:0000256" key="1">
    <source>
        <dbReference type="ARBA" id="ARBA00022801"/>
    </source>
</evidence>
<dbReference type="PRINTS" id="PR01404">
    <property type="entry name" value="NPPPHYDRLASE"/>
</dbReference>
<protein>
    <submittedName>
        <fullName evidence="5">dATP pyrophosphohydrolase</fullName>
        <ecNumber evidence="5">3.6.1.-</ecNumber>
    </submittedName>
</protein>
<keyword evidence="3" id="KW-0460">Magnesium</keyword>
<sequence>MAAPNHAASTAMTRYKNPVSVLVVIYSRDLHILLLERTAHAGYWQSVTGSQEDGESLIETARREVKEETGIATSTDALSDWQLTNTFEIFAEWRQRYAPGIIHNTEHVFSLQVAAPLPITLAAEEHLNYLWLPWREAAEKCFSWSNRDAILMLPERIGR</sequence>
<name>A0A1A8XYJ9_9RHOO</name>
<evidence type="ECO:0000313" key="6">
    <source>
        <dbReference type="Proteomes" id="UP000199600"/>
    </source>
</evidence>
<feature type="domain" description="Nudix hydrolase" evidence="4">
    <location>
        <begin position="14"/>
        <end position="154"/>
    </location>
</feature>
<proteinExistence type="predicted"/>
<accession>A0A1A8XYJ9</accession>
<dbReference type="EC" id="3.6.1.-" evidence="5"/>
<dbReference type="InterPro" id="IPR000086">
    <property type="entry name" value="NUDIX_hydrolase_dom"/>
</dbReference>
<feature type="binding site" evidence="2">
    <location>
        <position position="16"/>
    </location>
    <ligand>
        <name>substrate</name>
    </ligand>
</feature>
<dbReference type="EMBL" id="FLQY01000274">
    <property type="protein sequence ID" value="SBT09771.1"/>
    <property type="molecule type" value="Genomic_DNA"/>
</dbReference>
<dbReference type="InterPro" id="IPR020084">
    <property type="entry name" value="NUDIX_hydrolase_CS"/>
</dbReference>
<feature type="binding site" evidence="2">
    <location>
        <position position="143"/>
    </location>
    <ligand>
        <name>substrate</name>
    </ligand>
</feature>
<feature type="binding site" evidence="2">
    <location>
        <position position="37"/>
    </location>
    <ligand>
        <name>substrate</name>
    </ligand>
</feature>
<dbReference type="PROSITE" id="PS00893">
    <property type="entry name" value="NUDIX_BOX"/>
    <property type="match status" value="1"/>
</dbReference>
<dbReference type="Proteomes" id="UP000199600">
    <property type="component" value="Unassembled WGS sequence"/>
</dbReference>
<dbReference type="SUPFAM" id="SSF55811">
    <property type="entry name" value="Nudix"/>
    <property type="match status" value="1"/>
</dbReference>
<evidence type="ECO:0000256" key="3">
    <source>
        <dbReference type="PIRSR" id="PIRSR603564-2"/>
    </source>
</evidence>
<feature type="binding site" evidence="3">
    <location>
        <position position="68"/>
    </location>
    <ligand>
        <name>Mg(2+)</name>
        <dbReference type="ChEBI" id="CHEBI:18420"/>
    </ligand>
</feature>
<gene>
    <name evidence="5" type="primary">nudB</name>
    <name evidence="5" type="ORF">PROAA_3450002</name>
</gene>
<dbReference type="AlphaFoldDB" id="A0A1A8XYJ9"/>
<dbReference type="CDD" id="cd04664">
    <property type="entry name" value="NUDIX_DHNTPase_like"/>
    <property type="match status" value="1"/>
</dbReference>
<evidence type="ECO:0000256" key="2">
    <source>
        <dbReference type="PIRSR" id="PIRSR603564-1"/>
    </source>
</evidence>
<feature type="binding site" evidence="3">
    <location>
        <position position="64"/>
    </location>
    <ligand>
        <name>Mg(2+)</name>
        <dbReference type="ChEBI" id="CHEBI:18420"/>
    </ligand>
</feature>
<organism evidence="5 6">
    <name type="scientific">Candidatus Propionivibrio aalborgensis</name>
    <dbReference type="NCBI Taxonomy" id="1860101"/>
    <lineage>
        <taxon>Bacteria</taxon>
        <taxon>Pseudomonadati</taxon>
        <taxon>Pseudomonadota</taxon>
        <taxon>Betaproteobacteria</taxon>
        <taxon>Rhodocyclales</taxon>
        <taxon>Rhodocyclaceae</taxon>
        <taxon>Propionivibrio</taxon>
    </lineage>
</organism>
<dbReference type="RefSeq" id="WP_245664268.1">
    <property type="nucleotide sequence ID" value="NZ_FLQY01000274.1"/>
</dbReference>
<dbReference type="NCBIfam" id="NF006961">
    <property type="entry name" value="PRK09438.1"/>
    <property type="match status" value="1"/>
</dbReference>
<dbReference type="PANTHER" id="PTHR43736">
    <property type="entry name" value="ADP-RIBOSE PYROPHOSPHATASE"/>
    <property type="match status" value="1"/>
</dbReference>
<keyword evidence="1 5" id="KW-0378">Hydrolase</keyword>